<reference evidence="1" key="1">
    <citation type="submission" date="2016-08" db="EMBL/GenBank/DDBJ databases">
        <authorList>
            <person name="Ngugi D.K."/>
            <person name="Miyake S."/>
            <person name="Stingl U."/>
        </authorList>
    </citation>
    <scope>NUCLEOTIDE SEQUENCE</scope>
    <source>
        <strain evidence="1">SCG-D08WGA-EpuloA1</strain>
    </source>
</reference>
<sequence length="623" mass="72213">MICNHIKKIFNGNTVLSDVHFHLGNNDKAGIVGKNGAGKTTLFKIIAGEISSDSGEIHFPKYSSFGYLKQNMEINSNYTVYKELLTVFDEVMQIEQKLYLIEQEISKTHSIELTHEYDNLRAVFEQKRGYEYKSLVRGILKGLGFSKDVYDMKISDLSGGQKTRICLAKLLLQQPTLLMLDEPTNHLDIAAIEWLENFLRTYKGTVLIISHDRYFLDKIVNKIIHIEFGKSRMYDGNYDNFIIESTKFQEIAMHHYENQQREINRQKAVIEKLRQFNREKSIKRARSREKMLEKQDIIEKPISDNSTINFSLIPQVISGTDVLSVEDLAMSFDGNQIFNNISLDIKRGEKVAIVGPNGVGKTTLFKIILGKLKQQRGDFYLGANVNVGYYDQEHNTLNNSNTIIEEISSNFPNLKNGYIRNVLATFLFTDEDVFKHISTLSGGEKGRVSFAKIMLSYSNLLLLDEPTNHLDITSKEILERAISNYEGTVIYVSHDRYFINQTATKVLEMNKDGMIVYLGDYDYYIEKKLQNKNIINKPTIQQEKSDWAEQKLIKTNMRKIKTQIDKIEKQIEETELKIKKIDEDLYLPEIYNDFKKVNEYSQKKQELTVLLNNLYEEWELLNM</sequence>
<name>A0ACC8XCW5_9FIRM</name>
<accession>A0ACC8XCW5</accession>
<keyword evidence="2" id="KW-1185">Reference proteome</keyword>
<dbReference type="Proteomes" id="UP000188637">
    <property type="component" value="Unassembled WGS sequence"/>
</dbReference>
<organism evidence="1 2">
    <name type="scientific">Candidatus Epulonipiscium fishelsonii</name>
    <dbReference type="NCBI Taxonomy" id="77094"/>
    <lineage>
        <taxon>Bacteria</taxon>
        <taxon>Bacillati</taxon>
        <taxon>Bacillota</taxon>
        <taxon>Clostridia</taxon>
        <taxon>Lachnospirales</taxon>
        <taxon>Lachnospiraceae</taxon>
        <taxon>Candidatus Epulonipiscium</taxon>
    </lineage>
</organism>
<protein>
    <submittedName>
        <fullName evidence="1">ABC transporter</fullName>
    </submittedName>
</protein>
<comment type="caution">
    <text evidence="1">The sequence shown here is derived from an EMBL/GenBank/DDBJ whole genome shotgun (WGS) entry which is preliminary data.</text>
</comment>
<proteinExistence type="predicted"/>
<evidence type="ECO:0000313" key="2">
    <source>
        <dbReference type="Proteomes" id="UP000188637"/>
    </source>
</evidence>
<evidence type="ECO:0000313" key="1">
    <source>
        <dbReference type="EMBL" id="ONI40588.1"/>
    </source>
</evidence>
<gene>
    <name evidence="1" type="ORF">AN640_08640</name>
</gene>
<dbReference type="EMBL" id="LJHD01000234">
    <property type="protein sequence ID" value="ONI40588.1"/>
    <property type="molecule type" value="Genomic_DNA"/>
</dbReference>